<proteinExistence type="predicted"/>
<keyword evidence="1" id="KW-0812">Transmembrane</keyword>
<feature type="transmembrane region" description="Helical" evidence="1">
    <location>
        <begin position="30"/>
        <end position="50"/>
    </location>
</feature>
<evidence type="ECO:0008006" key="4">
    <source>
        <dbReference type="Google" id="ProtNLM"/>
    </source>
</evidence>
<accession>A0ABZ0IH83</accession>
<evidence type="ECO:0000313" key="2">
    <source>
        <dbReference type="EMBL" id="WOJ98530.1"/>
    </source>
</evidence>
<keyword evidence="3" id="KW-1185">Reference proteome</keyword>
<gene>
    <name evidence="2" type="ORF">R0137_08145</name>
</gene>
<feature type="transmembrane region" description="Helical" evidence="1">
    <location>
        <begin position="7"/>
        <end position="24"/>
    </location>
</feature>
<sequence>MTRVLSYAAFVTGMALIVLMARSVAADDSLTLLVMVLIFAAYSVGGAELWRYQRHTAGLRSALAGLDAVRGSPADTPTLDVWLSDVPEVLRKSAHQRIVGHFQGLPAPILTPYLVGLLVMLGLMGTFVGMVATLGGAALALEGGTELTAIREGLAAPIEGLGMAFGTSVAGVAASAMLGLIATLSQRERLQASKVLDRCRDEFFQDHSLSHQRTQTYNALQQQASALPDAVASLVALAQQLGEIGERLTDLSERSGEQLVTQQREFETAVRTDFQALTTALATEVKGSLANTSKETVEALQPFVGQLLEQASQQLASEASARRQVDEELHNALRAQQTEELDARRIAEEQRHRSISERAESFVAEMGSQLEVIQSLERQRLDSSAEQIAQLQESLSEKLQTMSESVTQSVASMESAAGQSMSIGSDLINTLQDTAERSLERDKQLLEERSTLLEHQLVLIANLKERDEEQQGAINMMSTEFKEHIVEQSRAATDKLDQLMEQSAQQLTEVSDELSQKMASTLDSNEQHWQALSRKLGVEVDQLLARNGEALELLAGNLGEQLGASGQQIASTALELSALSGGFAESVDAFKDSSEALNTSLTTTTDGLMAAGSRSDEQMGYYVDQAREIIDHNLITQQAILERLESVTAVLQVEVGKS</sequence>
<keyword evidence="1" id="KW-0472">Membrane</keyword>
<dbReference type="EMBL" id="CP136865">
    <property type="protein sequence ID" value="WOJ98530.1"/>
    <property type="molecule type" value="Genomic_DNA"/>
</dbReference>
<reference evidence="2 3" key="1">
    <citation type="submission" date="2023-10" db="EMBL/GenBank/DDBJ databases">
        <title>Two novel species belonging to the OM43/NOR5 clade.</title>
        <authorList>
            <person name="Park M."/>
        </authorList>
    </citation>
    <scope>NUCLEOTIDE SEQUENCE [LARGE SCALE GENOMIC DNA]</scope>
    <source>
        <strain evidence="2 3">IMCC45268</strain>
    </source>
</reference>
<organism evidence="2 3">
    <name type="scientific">Congregibacter brevis</name>
    <dbReference type="NCBI Taxonomy" id="3081201"/>
    <lineage>
        <taxon>Bacteria</taxon>
        <taxon>Pseudomonadati</taxon>
        <taxon>Pseudomonadota</taxon>
        <taxon>Gammaproteobacteria</taxon>
        <taxon>Cellvibrionales</taxon>
        <taxon>Halieaceae</taxon>
        <taxon>Congregibacter</taxon>
    </lineage>
</organism>
<evidence type="ECO:0000313" key="3">
    <source>
        <dbReference type="Proteomes" id="UP001626549"/>
    </source>
</evidence>
<feature type="transmembrane region" description="Helical" evidence="1">
    <location>
        <begin position="113"/>
        <end position="141"/>
    </location>
</feature>
<keyword evidence="1" id="KW-1133">Transmembrane helix</keyword>
<dbReference type="RefSeq" id="WP_407329889.1">
    <property type="nucleotide sequence ID" value="NZ_CP136865.1"/>
</dbReference>
<protein>
    <recommendedName>
        <fullName evidence="4">DUF802 domain-containing protein</fullName>
    </recommendedName>
</protein>
<name>A0ABZ0IH83_9GAMM</name>
<evidence type="ECO:0000256" key="1">
    <source>
        <dbReference type="SAM" id="Phobius"/>
    </source>
</evidence>
<dbReference type="Proteomes" id="UP001626549">
    <property type="component" value="Chromosome"/>
</dbReference>